<feature type="transmembrane region" description="Helical" evidence="5">
    <location>
        <begin position="206"/>
        <end position="224"/>
    </location>
</feature>
<comment type="subcellular location">
    <subcellularLocation>
        <location evidence="1">Membrane</location>
        <topology evidence="1">Multi-pass membrane protein</topology>
    </subcellularLocation>
</comment>
<evidence type="ECO:0000259" key="7">
    <source>
        <dbReference type="Pfam" id="PF11846"/>
    </source>
</evidence>
<sequence>MKITVGVSLFLLLNGMLFYIPGTGGAGVALPYNLTFIAWLGLVLIILAWRYKNAELNAPRQPLLLSGGLLLLLPWLLEARDNPGVWVLLAAVVLWLALLRLSFTPRQKRQILLAVFVLALGQALIALLQAFCPHLAMQLYEYDWLRNHGRPYGIFQQVNLLASFLATGIGCGFLLLLTTPRRQAWLLTAGLGVMVFVLALNQSRAGAIGAVVVTAAICAAAGRGNITRGRAALGVMTLCAWAGWYITQHVTVMVNGEPYLMARDYAGSTRERWHILVITWQMIMEKPWLGWGYGTFEYAFSRWVLAHPGSGYRYAMPITHPHNELLYMWFQGGVVALAGMLLLVTGWLLMLKNAWRHGRETAAVALLVAPLLVHLNLEYPFYQSFVHFGLFILLLRLGVVERPQPARTRARLWPRALCGAVALALIAFSAAGLYANQQLTRLERSGLAGFPAPAPWYFATQFERAKFDAMVALLIDYNRTHNEANLDAFMAQAQRWSQRHNDKNLWQSQIMIAQHRGDVATVARLRTQYARLFPAAQISNAP</sequence>
<dbReference type="AlphaFoldDB" id="A0A9Q4T5H9"/>
<keyword evidence="9" id="KW-0436">Ligase</keyword>
<feature type="transmembrane region" description="Helical" evidence="5">
    <location>
        <begin position="61"/>
        <end position="77"/>
    </location>
</feature>
<feature type="domain" description="Virulence factor membrane-bound polymerase C-terminal" evidence="7">
    <location>
        <begin position="364"/>
        <end position="537"/>
    </location>
</feature>
<proteinExistence type="predicted"/>
<keyword evidence="3 5" id="KW-1133">Transmembrane helix</keyword>
<feature type="transmembrane region" description="Helical" evidence="5">
    <location>
        <begin position="28"/>
        <end position="49"/>
    </location>
</feature>
<dbReference type="GO" id="GO:0016020">
    <property type="term" value="C:membrane"/>
    <property type="evidence" value="ECO:0007669"/>
    <property type="project" value="UniProtKB-SubCell"/>
</dbReference>
<feature type="transmembrane region" description="Helical" evidence="5">
    <location>
        <begin position="412"/>
        <end position="435"/>
    </location>
</feature>
<feature type="transmembrane region" description="Helical" evidence="5">
    <location>
        <begin position="111"/>
        <end position="137"/>
    </location>
</feature>
<evidence type="ECO:0000256" key="4">
    <source>
        <dbReference type="ARBA" id="ARBA00023136"/>
    </source>
</evidence>
<dbReference type="Pfam" id="PF04932">
    <property type="entry name" value="Wzy_C"/>
    <property type="match status" value="1"/>
</dbReference>
<evidence type="ECO:0000256" key="5">
    <source>
        <dbReference type="SAM" id="Phobius"/>
    </source>
</evidence>
<dbReference type="GO" id="GO:0016874">
    <property type="term" value="F:ligase activity"/>
    <property type="evidence" value="ECO:0007669"/>
    <property type="project" value="UniProtKB-KW"/>
</dbReference>
<dbReference type="PANTHER" id="PTHR37422">
    <property type="entry name" value="TEICHURONIC ACID BIOSYNTHESIS PROTEIN TUAE"/>
    <property type="match status" value="1"/>
</dbReference>
<protein>
    <submittedName>
        <fullName evidence="9">O-antigen ligase family protein</fullName>
    </submittedName>
</protein>
<feature type="transmembrane region" description="Helical" evidence="5">
    <location>
        <begin position="361"/>
        <end position="377"/>
    </location>
</feature>
<keyword evidence="4 5" id="KW-0472">Membrane</keyword>
<reference evidence="9" key="1">
    <citation type="submission" date="2018-11" db="EMBL/GenBank/DDBJ databases">
        <title>Genomics analysis of Putative Virulence Factors on Adhesion and Cytotoxicity for Cronobacter spp.</title>
        <authorList>
            <person name="Cui J."/>
        </authorList>
    </citation>
    <scope>NUCLEOTIDE SEQUENCE</scope>
    <source>
        <strain evidence="9">SD69</strain>
    </source>
</reference>
<evidence type="ECO:0000256" key="1">
    <source>
        <dbReference type="ARBA" id="ARBA00004141"/>
    </source>
</evidence>
<feature type="domain" description="Protein glycosylation ligase" evidence="8">
    <location>
        <begin position="151"/>
        <end position="169"/>
    </location>
</feature>
<feature type="domain" description="O-antigen ligase-related" evidence="6">
    <location>
        <begin position="191"/>
        <end position="339"/>
    </location>
</feature>
<evidence type="ECO:0000313" key="10">
    <source>
        <dbReference type="Proteomes" id="UP000778262"/>
    </source>
</evidence>
<keyword evidence="2 5" id="KW-0812">Transmembrane</keyword>
<dbReference type="InterPro" id="IPR007016">
    <property type="entry name" value="O-antigen_ligase-rel_domated"/>
</dbReference>
<dbReference type="InterPro" id="IPR021797">
    <property type="entry name" value="Wzy_C_2"/>
</dbReference>
<feature type="transmembrane region" description="Helical" evidence="5">
    <location>
        <begin position="184"/>
        <end position="200"/>
    </location>
</feature>
<feature type="transmembrane region" description="Helical" evidence="5">
    <location>
        <begin position="326"/>
        <end position="349"/>
    </location>
</feature>
<feature type="transmembrane region" description="Helical" evidence="5">
    <location>
        <begin position="83"/>
        <end position="99"/>
    </location>
</feature>
<comment type="caution">
    <text evidence="9">The sequence shown here is derived from an EMBL/GenBank/DDBJ whole genome shotgun (WGS) entry which is preliminary data.</text>
</comment>
<name>A0A9Q4T5H9_9ENTR</name>
<dbReference type="Pfam" id="PF11846">
    <property type="entry name" value="Wzy_C_2"/>
    <property type="match status" value="1"/>
</dbReference>
<dbReference type="EMBL" id="RPBY01000002">
    <property type="protein sequence ID" value="NCH87172.1"/>
    <property type="molecule type" value="Genomic_DNA"/>
</dbReference>
<accession>A0A9Q4T5H9</accession>
<evidence type="ECO:0000259" key="8">
    <source>
        <dbReference type="Pfam" id="PF15864"/>
    </source>
</evidence>
<feature type="transmembrane region" description="Helical" evidence="5">
    <location>
        <begin position="383"/>
        <end position="400"/>
    </location>
</feature>
<dbReference type="PANTHER" id="PTHR37422:SF21">
    <property type="entry name" value="EXOQ-LIKE PROTEIN"/>
    <property type="match status" value="1"/>
</dbReference>
<feature type="transmembrane region" description="Helical" evidence="5">
    <location>
        <begin position="231"/>
        <end position="247"/>
    </location>
</feature>
<feature type="transmembrane region" description="Helical" evidence="5">
    <location>
        <begin position="157"/>
        <end position="177"/>
    </location>
</feature>
<dbReference type="InterPro" id="IPR031726">
    <property type="entry name" value="PglL_A"/>
</dbReference>
<organism evidence="9 10">
    <name type="scientific">Cronobacter dublinensis</name>
    <dbReference type="NCBI Taxonomy" id="413497"/>
    <lineage>
        <taxon>Bacteria</taxon>
        <taxon>Pseudomonadati</taxon>
        <taxon>Pseudomonadota</taxon>
        <taxon>Gammaproteobacteria</taxon>
        <taxon>Enterobacterales</taxon>
        <taxon>Enterobacteriaceae</taxon>
        <taxon>Cronobacter</taxon>
    </lineage>
</organism>
<evidence type="ECO:0000259" key="6">
    <source>
        <dbReference type="Pfam" id="PF04932"/>
    </source>
</evidence>
<evidence type="ECO:0000313" key="9">
    <source>
        <dbReference type="EMBL" id="NCH87172.1"/>
    </source>
</evidence>
<dbReference type="Proteomes" id="UP000778262">
    <property type="component" value="Unassembled WGS sequence"/>
</dbReference>
<dbReference type="InterPro" id="IPR051533">
    <property type="entry name" value="WaaL-like"/>
</dbReference>
<evidence type="ECO:0000256" key="3">
    <source>
        <dbReference type="ARBA" id="ARBA00022989"/>
    </source>
</evidence>
<dbReference type="Pfam" id="PF15864">
    <property type="entry name" value="PglL_A"/>
    <property type="match status" value="1"/>
</dbReference>
<gene>
    <name evidence="9" type="ORF">EHJ13_06885</name>
</gene>
<evidence type="ECO:0000256" key="2">
    <source>
        <dbReference type="ARBA" id="ARBA00022692"/>
    </source>
</evidence>